<protein>
    <submittedName>
        <fullName evidence="1">Ester cyclase</fullName>
    </submittedName>
</protein>
<dbReference type="PANTHER" id="PTHR38436">
    <property type="entry name" value="POLYKETIDE CYCLASE SNOAL-LIKE DOMAIN"/>
    <property type="match status" value="1"/>
</dbReference>
<dbReference type="KEGG" id="halg:HUG10_10685"/>
<dbReference type="InterPro" id="IPR032710">
    <property type="entry name" value="NTF2-like_dom_sf"/>
</dbReference>
<dbReference type="InterPro" id="IPR009959">
    <property type="entry name" value="Cyclase_SnoaL-like"/>
</dbReference>
<sequence>MSEATTENERIARRVPEDIATEGNLDMVREVYAEDAVEHGPFGRDVRGREAIEEALASYRHAFPDFSATVEDVVTDGDTVAMRVTLRGTHEGEFMGMEPTNRSFKIRNMVFTRIEDGKIAERWVQPDTAAMLQQLGIVPEDLSSERGPRASNE</sequence>
<dbReference type="GO" id="GO:0030638">
    <property type="term" value="P:polyketide metabolic process"/>
    <property type="evidence" value="ECO:0007669"/>
    <property type="project" value="InterPro"/>
</dbReference>
<dbReference type="AlphaFoldDB" id="A0A7D5GC44"/>
<reference evidence="1 2" key="1">
    <citation type="submission" date="2020-07" db="EMBL/GenBank/DDBJ databases">
        <title>Gai3-2, isolated from salt lake.</title>
        <authorList>
            <person name="Cui H."/>
            <person name="Shi X."/>
        </authorList>
    </citation>
    <scope>NUCLEOTIDE SEQUENCE [LARGE SCALE GENOMIC DNA]</scope>
    <source>
        <strain evidence="1 2">Gai3-2</strain>
    </source>
</reference>
<dbReference type="SUPFAM" id="SSF54427">
    <property type="entry name" value="NTF2-like"/>
    <property type="match status" value="1"/>
</dbReference>
<dbReference type="Pfam" id="PF07366">
    <property type="entry name" value="SnoaL"/>
    <property type="match status" value="1"/>
</dbReference>
<gene>
    <name evidence="1" type="ORF">HUG10_10685</name>
</gene>
<evidence type="ECO:0000313" key="2">
    <source>
        <dbReference type="Proteomes" id="UP000509750"/>
    </source>
</evidence>
<dbReference type="Gene3D" id="3.10.450.50">
    <property type="match status" value="1"/>
</dbReference>
<accession>A0A7D5GC44</accession>
<dbReference type="GeneID" id="56029304"/>
<dbReference type="PANTHER" id="PTHR38436:SF1">
    <property type="entry name" value="ESTER CYCLASE"/>
    <property type="match status" value="1"/>
</dbReference>
<dbReference type="RefSeq" id="WP_179169567.1">
    <property type="nucleotide sequence ID" value="NZ_CP058529.1"/>
</dbReference>
<keyword evidence="2" id="KW-1185">Reference proteome</keyword>
<dbReference type="OrthoDB" id="199763at2157"/>
<evidence type="ECO:0000313" key="1">
    <source>
        <dbReference type="EMBL" id="QLG27992.1"/>
    </source>
</evidence>
<organism evidence="1 2">
    <name type="scientific">Halorarum halophilum</name>
    <dbReference type="NCBI Taxonomy" id="2743090"/>
    <lineage>
        <taxon>Archaea</taxon>
        <taxon>Methanobacteriati</taxon>
        <taxon>Methanobacteriota</taxon>
        <taxon>Stenosarchaea group</taxon>
        <taxon>Halobacteria</taxon>
        <taxon>Halobacteriales</taxon>
        <taxon>Haloferacaceae</taxon>
        <taxon>Halorarum</taxon>
    </lineage>
</organism>
<dbReference type="EMBL" id="CP058529">
    <property type="protein sequence ID" value="QLG27992.1"/>
    <property type="molecule type" value="Genomic_DNA"/>
</dbReference>
<name>A0A7D5GC44_9EURY</name>
<dbReference type="Proteomes" id="UP000509750">
    <property type="component" value="Chromosome"/>
</dbReference>
<proteinExistence type="predicted"/>